<keyword evidence="6 9" id="KW-0067">ATP-binding</keyword>
<dbReference type="EMBL" id="SMSI01000001">
    <property type="protein sequence ID" value="TDH37897.1"/>
    <property type="molecule type" value="Genomic_DNA"/>
</dbReference>
<keyword evidence="2" id="KW-0813">Transport</keyword>
<dbReference type="Pfam" id="PF00005">
    <property type="entry name" value="ABC_tran"/>
    <property type="match status" value="2"/>
</dbReference>
<dbReference type="RefSeq" id="WP_133282734.1">
    <property type="nucleotide sequence ID" value="NZ_SMSI01000001.1"/>
</dbReference>
<reference evidence="9 10" key="1">
    <citation type="journal article" date="2013" name="Int. J. Syst. Evol. Microbiol.">
        <title>Hoeflea suaedae sp. nov., an endophytic bacterium isolated from the root of the halophyte Suaeda maritima.</title>
        <authorList>
            <person name="Chung E.J."/>
            <person name="Park J.A."/>
            <person name="Pramanik P."/>
            <person name="Bibi F."/>
            <person name="Jeon C.O."/>
            <person name="Chung Y.R."/>
        </authorList>
    </citation>
    <scope>NUCLEOTIDE SEQUENCE [LARGE SCALE GENOMIC DNA]</scope>
    <source>
        <strain evidence="9 10">YC6898</strain>
    </source>
</reference>
<dbReference type="Proteomes" id="UP000295131">
    <property type="component" value="Unassembled WGS sequence"/>
</dbReference>
<comment type="caution">
    <text evidence="9">The sequence shown here is derived from an EMBL/GenBank/DDBJ whole genome shotgun (WGS) entry which is preliminary data.</text>
</comment>
<dbReference type="AlphaFoldDB" id="A0A4R5PN17"/>
<dbReference type="InterPro" id="IPR017871">
    <property type="entry name" value="ABC_transporter-like_CS"/>
</dbReference>
<keyword evidence="3" id="KW-0762">Sugar transport</keyword>
<dbReference type="GO" id="GO:0005524">
    <property type="term" value="F:ATP binding"/>
    <property type="evidence" value="ECO:0007669"/>
    <property type="project" value="UniProtKB-KW"/>
</dbReference>
<dbReference type="Gene3D" id="3.40.50.300">
    <property type="entry name" value="P-loop containing nucleotide triphosphate hydrolases"/>
    <property type="match status" value="2"/>
</dbReference>
<protein>
    <submittedName>
        <fullName evidence="9">Sugar ABC transporter ATP-binding protein</fullName>
    </submittedName>
</protein>
<dbReference type="PANTHER" id="PTHR43790:SF9">
    <property type="entry name" value="GALACTOFURANOSE TRANSPORTER ATP-BINDING PROTEIN YTFR"/>
    <property type="match status" value="1"/>
</dbReference>
<keyword evidence="5" id="KW-0547">Nucleotide-binding</keyword>
<evidence type="ECO:0000256" key="2">
    <source>
        <dbReference type="ARBA" id="ARBA00022448"/>
    </source>
</evidence>
<evidence type="ECO:0000313" key="10">
    <source>
        <dbReference type="Proteomes" id="UP000295131"/>
    </source>
</evidence>
<dbReference type="GO" id="GO:0016887">
    <property type="term" value="F:ATP hydrolysis activity"/>
    <property type="evidence" value="ECO:0007669"/>
    <property type="project" value="InterPro"/>
</dbReference>
<dbReference type="InterPro" id="IPR003439">
    <property type="entry name" value="ABC_transporter-like_ATP-bd"/>
</dbReference>
<keyword evidence="10" id="KW-1185">Reference proteome</keyword>
<evidence type="ECO:0000256" key="3">
    <source>
        <dbReference type="ARBA" id="ARBA00022597"/>
    </source>
</evidence>
<dbReference type="InterPro" id="IPR027417">
    <property type="entry name" value="P-loop_NTPase"/>
</dbReference>
<dbReference type="PROSITE" id="PS00211">
    <property type="entry name" value="ABC_TRANSPORTER_1"/>
    <property type="match status" value="1"/>
</dbReference>
<organism evidence="9 10">
    <name type="scientific">Pseudohoeflea suaedae</name>
    <dbReference type="NCBI Taxonomy" id="877384"/>
    <lineage>
        <taxon>Bacteria</taxon>
        <taxon>Pseudomonadati</taxon>
        <taxon>Pseudomonadota</taxon>
        <taxon>Alphaproteobacteria</taxon>
        <taxon>Hyphomicrobiales</taxon>
        <taxon>Rhizobiaceae</taxon>
        <taxon>Pseudohoeflea</taxon>
    </lineage>
</organism>
<evidence type="ECO:0000256" key="5">
    <source>
        <dbReference type="ARBA" id="ARBA00022741"/>
    </source>
</evidence>
<evidence type="ECO:0000256" key="1">
    <source>
        <dbReference type="ARBA" id="ARBA00005417"/>
    </source>
</evidence>
<feature type="domain" description="ABC transporter" evidence="8">
    <location>
        <begin position="262"/>
        <end position="504"/>
    </location>
</feature>
<evidence type="ECO:0000259" key="8">
    <source>
        <dbReference type="PROSITE" id="PS50893"/>
    </source>
</evidence>
<dbReference type="CDD" id="cd03215">
    <property type="entry name" value="ABC_Carb_Monos_II"/>
    <property type="match status" value="1"/>
</dbReference>
<evidence type="ECO:0000256" key="7">
    <source>
        <dbReference type="ARBA" id="ARBA00023136"/>
    </source>
</evidence>
<keyword evidence="4" id="KW-0677">Repeat</keyword>
<evidence type="ECO:0000256" key="6">
    <source>
        <dbReference type="ARBA" id="ARBA00022840"/>
    </source>
</evidence>
<dbReference type="PROSITE" id="PS50893">
    <property type="entry name" value="ABC_TRANSPORTER_2"/>
    <property type="match status" value="2"/>
</dbReference>
<gene>
    <name evidence="9" type="ORF">E2A64_01805</name>
</gene>
<sequence>MTDMTAPADSLPLVRFEAITKHFGGTVALAGVTFEVRHGETLGLLGSNGAGKSTLIKILSGMQPQTGGDILIEGVPQTLDSPVDARDCGIVTVHQNIDDGVVFGMTVAENLVLDNLSVAGGNPWMPYGRVRRQAAAILEELDFDLPLDVPVEQLSASGRQEVSIARALVKKPKLLILDEPTSTLSARESERLFERVAAMQARGIAILYVSHRMSDIQRLCHRAVVLRNGQVVSNHDAPLDARAITVSILGEIALAPAFESRTGRETVLSGEGLRVSRHGPAFDVSFRRGEIVGLTGLVGAGKTELLEQFYGARPLVSGKLELLGQPFEPRDQPDALAHGIAMVPEERAAQSIFPGEQLTTHASIGRLDRFSTAGIMQRSEEVAFARKVISDFHVRCPGHEAPIEALSGGNQQKLLVGRWLADEREVMILDEPFRGIDIGARSVIAKALRAYSENTAVIVCSSDPEEVIEVADRVLVMRDGEIVCDIASSEISAEQLADIMSAAPPSQAHPTTMETNSVH</sequence>
<dbReference type="PANTHER" id="PTHR43790">
    <property type="entry name" value="CARBOHYDRATE TRANSPORT ATP-BINDING PROTEIN MG119-RELATED"/>
    <property type="match status" value="1"/>
</dbReference>
<dbReference type="SUPFAM" id="SSF52540">
    <property type="entry name" value="P-loop containing nucleoside triphosphate hydrolases"/>
    <property type="match status" value="2"/>
</dbReference>
<keyword evidence="7" id="KW-0472">Membrane</keyword>
<evidence type="ECO:0000313" key="9">
    <source>
        <dbReference type="EMBL" id="TDH37897.1"/>
    </source>
</evidence>
<dbReference type="SMART" id="SM00382">
    <property type="entry name" value="AAA"/>
    <property type="match status" value="2"/>
</dbReference>
<evidence type="ECO:0000256" key="4">
    <source>
        <dbReference type="ARBA" id="ARBA00022737"/>
    </source>
</evidence>
<dbReference type="CDD" id="cd03216">
    <property type="entry name" value="ABC_Carb_Monos_I"/>
    <property type="match status" value="1"/>
</dbReference>
<comment type="similarity">
    <text evidence="1">Belongs to the ABC transporter superfamily.</text>
</comment>
<dbReference type="InterPro" id="IPR003593">
    <property type="entry name" value="AAA+_ATPase"/>
</dbReference>
<name>A0A4R5PN17_9HYPH</name>
<proteinExistence type="inferred from homology"/>
<accession>A0A4R5PN17</accession>
<dbReference type="OrthoDB" id="9805029at2"/>
<feature type="domain" description="ABC transporter" evidence="8">
    <location>
        <begin position="14"/>
        <end position="253"/>
    </location>
</feature>
<dbReference type="InterPro" id="IPR050107">
    <property type="entry name" value="ABC_carbohydrate_import_ATPase"/>
</dbReference>